<accession>A0A9C9EN40</accession>
<evidence type="ECO:0000313" key="2">
    <source>
        <dbReference type="Proteomes" id="UP000885826"/>
    </source>
</evidence>
<name>A0A9C9EN40_UNCW3</name>
<dbReference type="AlphaFoldDB" id="A0A9C9EN40"/>
<sequence length="166" mass="18955">MIIDSKSVNNTTEEPNWQGKGSELLSTIQTVKDKVVHSGFLEIEIPYEFSNTFRYPVVIEVKNSGPVIESVAIAFKIGNGMSVTKSTIEKNIIVPEVLNAFKRDDFINYLADIVEKQSKLAFYLNKKPAKFKNLKFHKLVEKQKIVFNEFLIMAIEKVLEKRKSAK</sequence>
<dbReference type="EMBL" id="DRIG01000048">
    <property type="protein sequence ID" value="HEC78396.1"/>
    <property type="molecule type" value="Genomic_DNA"/>
</dbReference>
<proteinExistence type="predicted"/>
<dbReference type="Proteomes" id="UP000885826">
    <property type="component" value="Unassembled WGS sequence"/>
</dbReference>
<organism evidence="1 2">
    <name type="scientific">candidate division WOR-3 bacterium</name>
    <dbReference type="NCBI Taxonomy" id="2052148"/>
    <lineage>
        <taxon>Bacteria</taxon>
        <taxon>Bacteria division WOR-3</taxon>
    </lineage>
</organism>
<comment type="caution">
    <text evidence="1">The sequence shown here is derived from an EMBL/GenBank/DDBJ whole genome shotgun (WGS) entry which is preliminary data.</text>
</comment>
<reference evidence="1" key="1">
    <citation type="journal article" date="2020" name="mSystems">
        <title>Genome- and Community-Level Interaction Insights into Carbon Utilization and Element Cycling Functions of Hydrothermarchaeota in Hydrothermal Sediment.</title>
        <authorList>
            <person name="Zhou Z."/>
            <person name="Liu Y."/>
            <person name="Xu W."/>
            <person name="Pan J."/>
            <person name="Luo Z.H."/>
            <person name="Li M."/>
        </authorList>
    </citation>
    <scope>NUCLEOTIDE SEQUENCE</scope>
    <source>
        <strain evidence="1">HyVt-388</strain>
    </source>
</reference>
<evidence type="ECO:0000313" key="1">
    <source>
        <dbReference type="EMBL" id="HEC78396.1"/>
    </source>
</evidence>
<protein>
    <submittedName>
        <fullName evidence="1">Uncharacterized protein</fullName>
    </submittedName>
</protein>
<gene>
    <name evidence="1" type="ORF">ENI34_04545</name>
</gene>